<name>A0A1M7HIS0_XYLRU</name>
<dbReference type="EMBL" id="FRCJ01000003">
    <property type="protein sequence ID" value="SHM28354.1"/>
    <property type="molecule type" value="Genomic_DNA"/>
</dbReference>
<evidence type="ECO:0000313" key="2">
    <source>
        <dbReference type="Proteomes" id="UP000184280"/>
    </source>
</evidence>
<evidence type="ECO:0000313" key="1">
    <source>
        <dbReference type="EMBL" id="SHM28354.1"/>
    </source>
</evidence>
<gene>
    <name evidence="1" type="ORF">SAMN04488494_1592</name>
</gene>
<organism evidence="1 2">
    <name type="scientific">Xylanibacter ruminicola</name>
    <name type="common">Prevotella ruminicola</name>
    <dbReference type="NCBI Taxonomy" id="839"/>
    <lineage>
        <taxon>Bacteria</taxon>
        <taxon>Pseudomonadati</taxon>
        <taxon>Bacteroidota</taxon>
        <taxon>Bacteroidia</taxon>
        <taxon>Bacteroidales</taxon>
        <taxon>Prevotellaceae</taxon>
        <taxon>Xylanibacter</taxon>
    </lineage>
</organism>
<reference evidence="1 2" key="1">
    <citation type="submission" date="2016-11" db="EMBL/GenBank/DDBJ databases">
        <authorList>
            <person name="Jaros S."/>
            <person name="Januszkiewicz K."/>
            <person name="Wedrychowicz H."/>
        </authorList>
    </citation>
    <scope>NUCLEOTIDE SEQUENCE [LARGE SCALE GENOMIC DNA]</scope>
    <source>
        <strain evidence="1 2">BPI-34</strain>
    </source>
</reference>
<protein>
    <submittedName>
        <fullName evidence="1">Uncharacterized protein</fullName>
    </submittedName>
</protein>
<proteinExistence type="predicted"/>
<sequence>MANETIFARQDNKVVAVADSTRKESTGKVSKTLSDMEAKVIRRFLQNLGPYEADALRIAIAMADGKVDITTLTSDEQLALNRYMNSGMNKGQSDSWEVEFHRSHRALQLCKRMEDYCNELQLLAIFVDLTEFAFNTAHVEEARAGLEKIAGTRTGQSILTSVAGNSVTK</sequence>
<dbReference type="Proteomes" id="UP000184280">
    <property type="component" value="Unassembled WGS sequence"/>
</dbReference>
<accession>A0A1M7HIS0</accession>
<dbReference type="AlphaFoldDB" id="A0A1M7HIS0"/>